<proteinExistence type="predicted"/>
<evidence type="ECO:0000313" key="2">
    <source>
        <dbReference type="Proteomes" id="UP000001258"/>
    </source>
</evidence>
<dbReference type="AlphaFoldDB" id="Q9KAZ3"/>
<dbReference type="HOGENOM" id="CLU_3265697_0_0_9"/>
<accession>Q9KAZ3</accession>
<sequence>MAFHEAKYGSLQSLTAYIFFVNAFFKKTGKGFRAAIDRRQG</sequence>
<gene>
    <name evidence="1" type="ordered locus">BH2143</name>
</gene>
<reference evidence="1 2" key="1">
    <citation type="journal article" date="2000" name="Nucleic Acids Res.">
        <title>Complete genome sequence of the alkaliphilic bacterium Bacillus halodurans and genomic sequence comparison with Bacillus subtilis.</title>
        <authorList>
            <person name="Takami H."/>
            <person name="Nakasone K."/>
            <person name="Takaki Y."/>
            <person name="Maeno G."/>
            <person name="Sasaki R."/>
            <person name="Masui N."/>
            <person name="Fuji F."/>
            <person name="Hirama C."/>
            <person name="Nakamura Y."/>
            <person name="Ogasawara N."/>
            <person name="Kuhara S."/>
            <person name="Horikoshi K."/>
        </authorList>
    </citation>
    <scope>NUCLEOTIDE SEQUENCE [LARGE SCALE GENOMIC DNA]</scope>
    <source>
        <strain evidence="2">ATCC BAA-125 / DSM 18197 / FERM 7344 / JCM 9153 / C-125</strain>
    </source>
</reference>
<protein>
    <submittedName>
        <fullName evidence="1">BH2143 protein</fullName>
    </submittedName>
</protein>
<evidence type="ECO:0000313" key="1">
    <source>
        <dbReference type="EMBL" id="BAB05862.1"/>
    </source>
</evidence>
<organism evidence="1 2">
    <name type="scientific">Halalkalibacterium halodurans (strain ATCC BAA-125 / DSM 18197 / FERM 7344 / JCM 9153 / C-125)</name>
    <name type="common">Bacillus halodurans</name>
    <dbReference type="NCBI Taxonomy" id="272558"/>
    <lineage>
        <taxon>Bacteria</taxon>
        <taxon>Bacillati</taxon>
        <taxon>Bacillota</taxon>
        <taxon>Bacilli</taxon>
        <taxon>Bacillales</taxon>
        <taxon>Bacillaceae</taxon>
        <taxon>Halalkalibacterium (ex Joshi et al. 2022)</taxon>
    </lineage>
</organism>
<dbReference type="Proteomes" id="UP000001258">
    <property type="component" value="Chromosome"/>
</dbReference>
<name>Q9KAZ3_HALH5</name>
<dbReference type="EMBL" id="BA000004">
    <property type="protein sequence ID" value="BAB05862.1"/>
    <property type="molecule type" value="Genomic_DNA"/>
</dbReference>
<keyword evidence="2" id="KW-1185">Reference proteome</keyword>
<dbReference type="STRING" id="272558.gene:10728041"/>
<dbReference type="KEGG" id="bha:BH2143"/>
<dbReference type="PIR" id="G83917">
    <property type="entry name" value="G83917"/>
</dbReference>